<organism evidence="1 2">
    <name type="scientific">Pseudoalteromonas arctica A 37-1-2</name>
    <dbReference type="NCBI Taxonomy" id="1117313"/>
    <lineage>
        <taxon>Bacteria</taxon>
        <taxon>Pseudomonadati</taxon>
        <taxon>Pseudomonadota</taxon>
        <taxon>Gammaproteobacteria</taxon>
        <taxon>Alteromonadales</taxon>
        <taxon>Pseudoalteromonadaceae</taxon>
        <taxon>Pseudoalteromonas</taxon>
    </lineage>
</organism>
<protein>
    <recommendedName>
        <fullName evidence="3">DUF4145 domain-containing protein</fullName>
    </recommendedName>
</protein>
<gene>
    <name evidence="1" type="ORF">PARC_b0814</name>
</gene>
<dbReference type="RefSeq" id="WP_010552911.1">
    <property type="nucleotide sequence ID" value="NZ_CP011026.1"/>
</dbReference>
<proteinExistence type="predicted"/>
<dbReference type="EMBL" id="CP011026">
    <property type="protein sequence ID" value="ATC88972.1"/>
    <property type="molecule type" value="Genomic_DNA"/>
</dbReference>
<reference evidence="1 2" key="1">
    <citation type="journal article" date="2012" name="J. Bacteriol.">
        <title>Genome sequences of type strains of seven species of the marine bacterium Pseudoalteromonas.</title>
        <authorList>
            <person name="Xie B.B."/>
            <person name="Shu Y.L."/>
            <person name="Qin Q.L."/>
            <person name="Rong J.C."/>
            <person name="Zhang X.Y."/>
            <person name="Chen X.L."/>
            <person name="Shi M."/>
            <person name="He H.L."/>
            <person name="Zhou B.C."/>
            <person name="Zhang Y.Z."/>
        </authorList>
    </citation>
    <scope>NUCLEOTIDE SEQUENCE [LARGE SCALE GENOMIC DNA]</scope>
    <source>
        <strain evidence="1 2">A 37-1-2</strain>
    </source>
</reference>
<evidence type="ECO:0000313" key="2">
    <source>
        <dbReference type="Proteomes" id="UP000016505"/>
    </source>
</evidence>
<sequence length="226" mass="26328">MSLRINLENGTQAEIDKEADICPICDTAQIPVRIFVTITGELEKYDTKLEIVMKCMNSNCARLYIAQYIKDNIGFIYNKFKFNYSFPKAFKAPDITKEITDISQSFRKIFIQASEAESKQLDELAGIGYRKALEYLIKDYCISIKPDKEEDIKSNQLSRVINNYVTDENLKSCANRAVWLGNDETHYIRKWENHDLKDLKILIQLTCTWIQSSILTKKYMDEMSRD</sequence>
<dbReference type="KEGG" id="part:PARC_b0814"/>
<evidence type="ECO:0000313" key="1">
    <source>
        <dbReference type="EMBL" id="ATC88972.1"/>
    </source>
</evidence>
<name>A0A290SA84_9GAMM</name>
<dbReference type="Proteomes" id="UP000016505">
    <property type="component" value="Chromosome II"/>
</dbReference>
<accession>A0A290SA84</accession>
<evidence type="ECO:0008006" key="3">
    <source>
        <dbReference type="Google" id="ProtNLM"/>
    </source>
</evidence>
<dbReference type="AlphaFoldDB" id="A0A290SA84"/>